<organism evidence="15 16">
    <name type="scientific">Chromatocurvus halotolerans</name>
    <dbReference type="NCBI Taxonomy" id="1132028"/>
    <lineage>
        <taxon>Bacteria</taxon>
        <taxon>Pseudomonadati</taxon>
        <taxon>Pseudomonadota</taxon>
        <taxon>Gammaproteobacteria</taxon>
        <taxon>Cellvibrionales</taxon>
        <taxon>Halieaceae</taxon>
        <taxon>Chromatocurvus</taxon>
    </lineage>
</organism>
<evidence type="ECO:0000256" key="5">
    <source>
        <dbReference type="ARBA" id="ARBA00022840"/>
    </source>
</evidence>
<evidence type="ECO:0000256" key="3">
    <source>
        <dbReference type="ARBA" id="ARBA00022618"/>
    </source>
</evidence>
<dbReference type="GO" id="GO:0051301">
    <property type="term" value="P:cell division"/>
    <property type="evidence" value="ECO:0007669"/>
    <property type="project" value="UniProtKB-KW"/>
</dbReference>
<evidence type="ECO:0000313" key="15">
    <source>
        <dbReference type="EMBL" id="TCO76200.1"/>
    </source>
</evidence>
<keyword evidence="2 10" id="KW-0436">Ligase</keyword>
<feature type="domain" description="Mur ligase N-terminal catalytic" evidence="12">
    <location>
        <begin position="25"/>
        <end position="83"/>
    </location>
</feature>
<dbReference type="InterPro" id="IPR036565">
    <property type="entry name" value="Mur-like_cat_sf"/>
</dbReference>
<evidence type="ECO:0000313" key="16">
    <source>
        <dbReference type="Proteomes" id="UP000294980"/>
    </source>
</evidence>
<evidence type="ECO:0000256" key="1">
    <source>
        <dbReference type="ARBA" id="ARBA00022490"/>
    </source>
</evidence>
<dbReference type="SUPFAM" id="SSF53623">
    <property type="entry name" value="MurD-like peptide ligases, catalytic domain"/>
    <property type="match status" value="1"/>
</dbReference>
<keyword evidence="1 10" id="KW-0963">Cytoplasm</keyword>
<dbReference type="GO" id="GO:0071555">
    <property type="term" value="P:cell wall organization"/>
    <property type="evidence" value="ECO:0007669"/>
    <property type="project" value="UniProtKB-KW"/>
</dbReference>
<dbReference type="OrthoDB" id="9801978at2"/>
<dbReference type="InterPro" id="IPR036615">
    <property type="entry name" value="Mur_ligase_C_dom_sf"/>
</dbReference>
<dbReference type="InterPro" id="IPR000713">
    <property type="entry name" value="Mur_ligase_N"/>
</dbReference>
<dbReference type="PANTHER" id="PTHR43024">
    <property type="entry name" value="UDP-N-ACETYLMURAMOYL-TRIPEPTIDE--D-ALANYL-D-ALANINE LIGASE"/>
    <property type="match status" value="1"/>
</dbReference>
<feature type="domain" description="Mur ligase C-terminal" evidence="13">
    <location>
        <begin position="317"/>
        <end position="436"/>
    </location>
</feature>
<accession>A0A4V2SBN5</accession>
<keyword evidence="5 10" id="KW-0067">ATP-binding</keyword>
<comment type="caution">
    <text evidence="15">The sequence shown here is derived from an EMBL/GenBank/DDBJ whole genome shotgun (WGS) entry which is preliminary data.</text>
</comment>
<dbReference type="GO" id="GO:0005524">
    <property type="term" value="F:ATP binding"/>
    <property type="evidence" value="ECO:0007669"/>
    <property type="project" value="UniProtKB-UniRule"/>
</dbReference>
<evidence type="ECO:0000256" key="4">
    <source>
        <dbReference type="ARBA" id="ARBA00022741"/>
    </source>
</evidence>
<dbReference type="GO" id="GO:0008360">
    <property type="term" value="P:regulation of cell shape"/>
    <property type="evidence" value="ECO:0007669"/>
    <property type="project" value="UniProtKB-KW"/>
</dbReference>
<protein>
    <recommendedName>
        <fullName evidence="10 11">UDP-N-acetylmuramoyl-tripeptide--D-alanyl-D-alanine ligase</fullName>
        <ecNumber evidence="10 11">6.3.2.10</ecNumber>
    </recommendedName>
    <alternativeName>
        <fullName evidence="10">D-alanyl-D-alanine-adding enzyme</fullName>
    </alternativeName>
</protein>
<keyword evidence="9 10" id="KW-0961">Cell wall biogenesis/degradation</keyword>
<dbReference type="HAMAP" id="MF_02019">
    <property type="entry name" value="MurF"/>
    <property type="match status" value="1"/>
</dbReference>
<comment type="similarity">
    <text evidence="10">Belongs to the MurCDEF family. MurF subfamily.</text>
</comment>
<evidence type="ECO:0000256" key="9">
    <source>
        <dbReference type="ARBA" id="ARBA00023316"/>
    </source>
</evidence>
<dbReference type="PANTHER" id="PTHR43024:SF1">
    <property type="entry name" value="UDP-N-ACETYLMURAMOYL-TRIPEPTIDE--D-ALANYL-D-ALANINE LIGASE"/>
    <property type="match status" value="1"/>
</dbReference>
<evidence type="ECO:0000256" key="10">
    <source>
        <dbReference type="HAMAP-Rule" id="MF_02019"/>
    </source>
</evidence>
<evidence type="ECO:0000256" key="7">
    <source>
        <dbReference type="ARBA" id="ARBA00022984"/>
    </source>
</evidence>
<dbReference type="GO" id="GO:0047480">
    <property type="term" value="F:UDP-N-acetylmuramoyl-tripeptide-D-alanyl-D-alanine ligase activity"/>
    <property type="evidence" value="ECO:0007669"/>
    <property type="project" value="UniProtKB-UniRule"/>
</dbReference>
<dbReference type="InterPro" id="IPR035911">
    <property type="entry name" value="MurE/MurF_N"/>
</dbReference>
<dbReference type="GO" id="GO:0008766">
    <property type="term" value="F:UDP-N-acetylmuramoylalanyl-D-glutamyl-2,6-diaminopimelate-D-alanyl-D-alanine ligase activity"/>
    <property type="evidence" value="ECO:0007669"/>
    <property type="project" value="RHEA"/>
</dbReference>
<comment type="function">
    <text evidence="10 11">Involved in cell wall formation. Catalyzes the final step in the synthesis of UDP-N-acetylmuramoyl-pentapeptide, the precursor of murein.</text>
</comment>
<gene>
    <name evidence="10" type="primary">murF</name>
    <name evidence="15" type="ORF">EV688_105161</name>
</gene>
<dbReference type="Proteomes" id="UP000294980">
    <property type="component" value="Unassembled WGS sequence"/>
</dbReference>
<dbReference type="Gene3D" id="3.90.190.20">
    <property type="entry name" value="Mur ligase, C-terminal domain"/>
    <property type="match status" value="1"/>
</dbReference>
<keyword evidence="8 10" id="KW-0131">Cell cycle</keyword>
<keyword evidence="3 10" id="KW-0132">Cell division</keyword>
<reference evidence="15 16" key="1">
    <citation type="submission" date="2019-03" db="EMBL/GenBank/DDBJ databases">
        <title>Genomic Encyclopedia of Type Strains, Phase IV (KMG-IV): sequencing the most valuable type-strain genomes for metagenomic binning, comparative biology and taxonomic classification.</title>
        <authorList>
            <person name="Goeker M."/>
        </authorList>
    </citation>
    <scope>NUCLEOTIDE SEQUENCE [LARGE SCALE GENOMIC DNA]</scope>
    <source>
        <strain evidence="15 16">DSM 23344</strain>
    </source>
</reference>
<evidence type="ECO:0000256" key="8">
    <source>
        <dbReference type="ARBA" id="ARBA00023306"/>
    </source>
</evidence>
<feature type="binding site" evidence="10">
    <location>
        <begin position="108"/>
        <end position="114"/>
    </location>
    <ligand>
        <name>ATP</name>
        <dbReference type="ChEBI" id="CHEBI:30616"/>
    </ligand>
</feature>
<dbReference type="GO" id="GO:0005737">
    <property type="term" value="C:cytoplasm"/>
    <property type="evidence" value="ECO:0007669"/>
    <property type="project" value="UniProtKB-SubCell"/>
</dbReference>
<dbReference type="RefSeq" id="WP_117315453.1">
    <property type="nucleotide sequence ID" value="NZ_QQSW01000003.1"/>
</dbReference>
<dbReference type="GO" id="GO:0009252">
    <property type="term" value="P:peptidoglycan biosynthetic process"/>
    <property type="evidence" value="ECO:0007669"/>
    <property type="project" value="UniProtKB-UniRule"/>
</dbReference>
<evidence type="ECO:0000256" key="6">
    <source>
        <dbReference type="ARBA" id="ARBA00022960"/>
    </source>
</evidence>
<keyword evidence="4 10" id="KW-0547">Nucleotide-binding</keyword>
<name>A0A4V2SBN5_9GAMM</name>
<dbReference type="InterPro" id="IPR051046">
    <property type="entry name" value="MurCDEF_CellWall_CoF430Synth"/>
</dbReference>
<dbReference type="Gene3D" id="3.40.1190.10">
    <property type="entry name" value="Mur-like, catalytic domain"/>
    <property type="match status" value="1"/>
</dbReference>
<keyword evidence="6 10" id="KW-0133">Cell shape</keyword>
<dbReference type="InterPro" id="IPR004101">
    <property type="entry name" value="Mur_ligase_C"/>
</dbReference>
<dbReference type="SUPFAM" id="SSF53244">
    <property type="entry name" value="MurD-like peptide ligases, peptide-binding domain"/>
    <property type="match status" value="1"/>
</dbReference>
<sequence>MMRGYRLSELALAAGVRHQGADAVVHGVAIDSRSVQPGDLFVALPGARVDGHAFLADAAAGGAAAALVTQAQDIALPQLVVDDALTALGQLAACNRRRFTGPLIAVTGSCGKTSVKGMLSTVLARRDRVLATTGNLNNEIGVPLTLLRLSPDDGIAVVEMGARGRGHIDYLCRLAVPDIAMLLNASAAHIEGFGSLQAVVEAKGEIYDRLTPQGVAIVNADSPFAQAWTARARATGARIISYGLQAMASVSASDIELGPDHCRFLLQHAGDSARVLLPVPGEHSVSNALATAAAAIACGLSVADIADGLGDVQPTAGRLQRCPGRGGISLIDDAYNANPASVRAAIDVLAGCDGPRVLVLGAMLELGDQSAQEHAAVGRYAKERGIDRFVGVGAAVQAATTAFGDGSRWFAGNAEAIAAAEDWSAGAATILVKGSRGAAMEQVLAALRPEETLSC</sequence>
<dbReference type="EMBL" id="SLWX01000005">
    <property type="protein sequence ID" value="TCO76200.1"/>
    <property type="molecule type" value="Genomic_DNA"/>
</dbReference>
<keyword evidence="16" id="KW-1185">Reference proteome</keyword>
<dbReference type="Gene3D" id="3.40.1390.10">
    <property type="entry name" value="MurE/MurF, N-terminal domain"/>
    <property type="match status" value="1"/>
</dbReference>
<dbReference type="InterPro" id="IPR013221">
    <property type="entry name" value="Mur_ligase_cen"/>
</dbReference>
<dbReference type="InterPro" id="IPR005863">
    <property type="entry name" value="UDP-N-AcMur_synth"/>
</dbReference>
<evidence type="ECO:0000259" key="12">
    <source>
        <dbReference type="Pfam" id="PF01225"/>
    </source>
</evidence>
<dbReference type="Pfam" id="PF08245">
    <property type="entry name" value="Mur_ligase_M"/>
    <property type="match status" value="1"/>
</dbReference>
<evidence type="ECO:0000259" key="13">
    <source>
        <dbReference type="Pfam" id="PF02875"/>
    </source>
</evidence>
<evidence type="ECO:0000256" key="11">
    <source>
        <dbReference type="RuleBase" id="RU004136"/>
    </source>
</evidence>
<dbReference type="Pfam" id="PF02875">
    <property type="entry name" value="Mur_ligase_C"/>
    <property type="match status" value="1"/>
</dbReference>
<dbReference type="EC" id="6.3.2.10" evidence="10 11"/>
<comment type="pathway">
    <text evidence="10 11">Cell wall biogenesis; peptidoglycan biosynthesis.</text>
</comment>
<evidence type="ECO:0000259" key="14">
    <source>
        <dbReference type="Pfam" id="PF08245"/>
    </source>
</evidence>
<proteinExistence type="inferred from homology"/>
<dbReference type="NCBIfam" id="TIGR01143">
    <property type="entry name" value="murF"/>
    <property type="match status" value="1"/>
</dbReference>
<feature type="domain" description="Mur ligase central" evidence="14">
    <location>
        <begin position="106"/>
        <end position="295"/>
    </location>
</feature>
<evidence type="ECO:0000256" key="2">
    <source>
        <dbReference type="ARBA" id="ARBA00022598"/>
    </source>
</evidence>
<comment type="catalytic activity">
    <reaction evidence="10 11">
        <text>D-alanyl-D-alanine + UDP-N-acetyl-alpha-D-muramoyl-L-alanyl-gamma-D-glutamyl-meso-2,6-diaminopimelate + ATP = UDP-N-acetyl-alpha-D-muramoyl-L-alanyl-gamma-D-glutamyl-meso-2,6-diaminopimeloyl-D-alanyl-D-alanine + ADP + phosphate + H(+)</text>
        <dbReference type="Rhea" id="RHEA:28374"/>
        <dbReference type="ChEBI" id="CHEBI:15378"/>
        <dbReference type="ChEBI" id="CHEBI:30616"/>
        <dbReference type="ChEBI" id="CHEBI:43474"/>
        <dbReference type="ChEBI" id="CHEBI:57822"/>
        <dbReference type="ChEBI" id="CHEBI:61386"/>
        <dbReference type="ChEBI" id="CHEBI:83905"/>
        <dbReference type="ChEBI" id="CHEBI:456216"/>
        <dbReference type="EC" id="6.3.2.10"/>
    </reaction>
</comment>
<comment type="subcellular location">
    <subcellularLocation>
        <location evidence="10 11">Cytoplasm</location>
    </subcellularLocation>
</comment>
<keyword evidence="7 10" id="KW-0573">Peptidoglycan synthesis</keyword>
<dbReference type="SUPFAM" id="SSF63418">
    <property type="entry name" value="MurE/MurF N-terminal domain"/>
    <property type="match status" value="1"/>
</dbReference>
<dbReference type="AlphaFoldDB" id="A0A4V2SBN5"/>
<dbReference type="Pfam" id="PF01225">
    <property type="entry name" value="Mur_ligase"/>
    <property type="match status" value="1"/>
</dbReference>
<dbReference type="UniPathway" id="UPA00219"/>